<name>A0A1B7JXQ2_9ENTR</name>
<evidence type="ECO:0000313" key="1">
    <source>
        <dbReference type="EMBL" id="OAT52687.1"/>
    </source>
</evidence>
<protein>
    <submittedName>
        <fullName evidence="1">Uncharacterized protein</fullName>
    </submittedName>
</protein>
<keyword evidence="2" id="KW-1185">Reference proteome</keyword>
<accession>A0A1B7JXQ2</accession>
<dbReference type="EMBL" id="LXEU01000048">
    <property type="protein sequence ID" value="OAT52687.1"/>
    <property type="molecule type" value="Genomic_DNA"/>
</dbReference>
<dbReference type="RefSeq" id="WP_064545460.1">
    <property type="nucleotide sequence ID" value="NZ_LXEU01000048.1"/>
</dbReference>
<proteinExistence type="predicted"/>
<gene>
    <name evidence="1" type="ORF">M989_02340</name>
</gene>
<organism evidence="1 2">
    <name type="scientific">Kluyvera georgiana ATCC 51603</name>
    <dbReference type="NCBI Taxonomy" id="1354264"/>
    <lineage>
        <taxon>Bacteria</taxon>
        <taxon>Pseudomonadati</taxon>
        <taxon>Pseudomonadota</taxon>
        <taxon>Gammaproteobacteria</taxon>
        <taxon>Enterobacterales</taxon>
        <taxon>Enterobacteriaceae</taxon>
        <taxon>Kluyvera</taxon>
    </lineage>
</organism>
<comment type="caution">
    <text evidence="1">The sequence shown here is derived from an EMBL/GenBank/DDBJ whole genome shotgun (WGS) entry which is preliminary data.</text>
</comment>
<dbReference type="Proteomes" id="UP000078386">
    <property type="component" value="Unassembled WGS sequence"/>
</dbReference>
<evidence type="ECO:0000313" key="2">
    <source>
        <dbReference type="Proteomes" id="UP000078386"/>
    </source>
</evidence>
<dbReference type="AlphaFoldDB" id="A0A1B7JXQ2"/>
<reference evidence="1 2" key="1">
    <citation type="submission" date="2016-04" db="EMBL/GenBank/DDBJ databases">
        <title>ATOL: Assembling a taxonomically balanced genome-scale reconstruction of the evolutionary history of the Enterobacteriaceae.</title>
        <authorList>
            <person name="Plunkett G.III."/>
            <person name="Neeno-Eckwall E.C."/>
            <person name="Glasner J.D."/>
            <person name="Perna N.T."/>
        </authorList>
    </citation>
    <scope>NUCLEOTIDE SEQUENCE [LARGE SCALE GENOMIC DNA]</scope>
    <source>
        <strain evidence="1 2">ATCC 51603</strain>
    </source>
</reference>
<sequence>MTSNLKFIRLRVEPELIQPINNLASTRDEMKAEIAGEIVEWFLARRSDGTLTARYFSSPKDADYVGIRLHRSTVMKVKQLSLQDNQPINRIIYTALARYFEQQ</sequence>
<dbReference type="PATRIC" id="fig|1354264.4.peg.2433"/>